<reference evidence="2 3" key="1">
    <citation type="submission" date="2019-08" db="EMBL/GenBank/DDBJ databases">
        <title>Whole genome of Aphis craccivora.</title>
        <authorList>
            <person name="Voronova N.V."/>
            <person name="Shulinski R.S."/>
            <person name="Bandarenka Y.V."/>
            <person name="Zhorov D.G."/>
            <person name="Warner D."/>
        </authorList>
    </citation>
    <scope>NUCLEOTIDE SEQUENCE [LARGE SCALE GENOMIC DNA]</scope>
    <source>
        <strain evidence="2">180601</strain>
        <tissue evidence="2">Whole Body</tissue>
    </source>
</reference>
<organism evidence="2 3">
    <name type="scientific">Aphis craccivora</name>
    <name type="common">Cowpea aphid</name>
    <dbReference type="NCBI Taxonomy" id="307492"/>
    <lineage>
        <taxon>Eukaryota</taxon>
        <taxon>Metazoa</taxon>
        <taxon>Ecdysozoa</taxon>
        <taxon>Arthropoda</taxon>
        <taxon>Hexapoda</taxon>
        <taxon>Insecta</taxon>
        <taxon>Pterygota</taxon>
        <taxon>Neoptera</taxon>
        <taxon>Paraneoptera</taxon>
        <taxon>Hemiptera</taxon>
        <taxon>Sternorrhyncha</taxon>
        <taxon>Aphidomorpha</taxon>
        <taxon>Aphidoidea</taxon>
        <taxon>Aphididae</taxon>
        <taxon>Aphidini</taxon>
        <taxon>Aphis</taxon>
        <taxon>Aphis</taxon>
    </lineage>
</organism>
<evidence type="ECO:0000313" key="2">
    <source>
        <dbReference type="EMBL" id="KAF0719485.1"/>
    </source>
</evidence>
<feature type="non-terminal residue" evidence="2">
    <location>
        <position position="205"/>
    </location>
</feature>
<dbReference type="AlphaFoldDB" id="A0A6G0W4D3"/>
<accession>A0A6G0W4D3</accession>
<feature type="domain" description="Transposable element P transposase-like GTP-binding insertion" evidence="1">
    <location>
        <begin position="87"/>
        <end position="176"/>
    </location>
</feature>
<evidence type="ECO:0000259" key="1">
    <source>
        <dbReference type="Pfam" id="PF21788"/>
    </source>
</evidence>
<dbReference type="PANTHER" id="PTHR47577">
    <property type="entry name" value="THAP DOMAIN-CONTAINING PROTEIN 6"/>
    <property type="match status" value="1"/>
</dbReference>
<name>A0A6G0W4D3_APHCR</name>
<keyword evidence="3" id="KW-1185">Reference proteome</keyword>
<evidence type="ECO:0000313" key="3">
    <source>
        <dbReference type="Proteomes" id="UP000478052"/>
    </source>
</evidence>
<protein>
    <submittedName>
        <fullName evidence="2">THAP domain-containing protein 9</fullName>
    </submittedName>
</protein>
<sequence>MHCIGAIVNGVISDGAMTNRKLWTELGVNGQKGKESPEKLFIGWSHYLEAYMNDLVRNSNSPTKLKFPWMTTKISSCSKNPQKFPVKKLTFQNNLGLKFANKLTAQHVNYRNSVLKVKLAAQTLSSEVADAIEYLCQKGKSSFQNSEETVYFIRQIDRLFDILNSRIPFSKGYKIPINPENINTIKSVFTDTTNYLKTLKLMAFH</sequence>
<dbReference type="OrthoDB" id="6627566at2759"/>
<dbReference type="EMBL" id="VUJU01009550">
    <property type="protein sequence ID" value="KAF0719485.1"/>
    <property type="molecule type" value="Genomic_DNA"/>
</dbReference>
<dbReference type="Pfam" id="PF21788">
    <property type="entry name" value="TNP-like_GBD"/>
    <property type="match status" value="1"/>
</dbReference>
<dbReference type="PANTHER" id="PTHR47577:SF2">
    <property type="entry name" value="THAP DOMAIN CONTAINING 9"/>
    <property type="match status" value="1"/>
</dbReference>
<gene>
    <name evidence="2" type="ORF">FWK35_00031065</name>
</gene>
<dbReference type="Proteomes" id="UP000478052">
    <property type="component" value="Unassembled WGS sequence"/>
</dbReference>
<comment type="caution">
    <text evidence="2">The sequence shown here is derived from an EMBL/GenBank/DDBJ whole genome shotgun (WGS) entry which is preliminary data.</text>
</comment>
<proteinExistence type="predicted"/>
<dbReference type="InterPro" id="IPR048366">
    <property type="entry name" value="TNP-like_GBD"/>
</dbReference>